<dbReference type="RefSeq" id="WP_204572747.1">
    <property type="nucleotide sequence ID" value="NZ_JACJLL010000187.1"/>
</dbReference>
<dbReference type="NCBIfam" id="TIGR01543">
    <property type="entry name" value="proheadase_HK97"/>
    <property type="match status" value="1"/>
</dbReference>
<dbReference type="GO" id="GO:0008233">
    <property type="term" value="F:peptidase activity"/>
    <property type="evidence" value="ECO:0007669"/>
    <property type="project" value="UniProtKB-KW"/>
</dbReference>
<accession>A0ABS2FLN4</accession>
<sequence>MKIEIRENGLNLEGYINVSERPSKPLRDSEGQFIEVVREGVMGRAIQRRNIKLLFNHDWMRVLGDTNSNLQLQEDSIGLRFRAFITDSEVIEKAKKGLLKGCSFGFRVLKQSKENINGICKRYLEDIELFEVSILDREPAYSGCLAEIRSLENEDLEVREIPLEIQETTKEEIVEENVEEAEVAEDTEVTTEDEVEEKIEAQEEIVEQNLDLIENYSLWLWVQKNKK</sequence>
<evidence type="ECO:0000259" key="4">
    <source>
        <dbReference type="Pfam" id="PF04586"/>
    </source>
</evidence>
<evidence type="ECO:0000313" key="5">
    <source>
        <dbReference type="EMBL" id="MBM6820871.1"/>
    </source>
</evidence>
<reference evidence="5 6" key="1">
    <citation type="journal article" date="2021" name="Sci. Rep.">
        <title>The distribution of antibiotic resistance genes in chicken gut microbiota commensals.</title>
        <authorList>
            <person name="Juricova H."/>
            <person name="Matiasovicova J."/>
            <person name="Kubasova T."/>
            <person name="Cejkova D."/>
            <person name="Rychlik I."/>
        </authorList>
    </citation>
    <scope>NUCLEOTIDE SEQUENCE [LARGE SCALE GENOMIC DNA]</scope>
    <source>
        <strain evidence="5 6">An435</strain>
    </source>
</reference>
<feature type="domain" description="Prohead serine protease" evidence="4">
    <location>
        <begin position="6"/>
        <end position="150"/>
    </location>
</feature>
<gene>
    <name evidence="5" type="ORF">H6A19_16260</name>
</gene>
<evidence type="ECO:0000256" key="1">
    <source>
        <dbReference type="ARBA" id="ARBA00022612"/>
    </source>
</evidence>
<dbReference type="EMBL" id="JACJLL010000187">
    <property type="protein sequence ID" value="MBM6820871.1"/>
    <property type="molecule type" value="Genomic_DNA"/>
</dbReference>
<proteinExistence type="predicted"/>
<keyword evidence="1" id="KW-1188">Viral release from host cell</keyword>
<dbReference type="Proteomes" id="UP000767334">
    <property type="component" value="Unassembled WGS sequence"/>
</dbReference>
<name>A0ABS2FLN4_9CLOT</name>
<protein>
    <submittedName>
        <fullName evidence="5">HK97 family phage prohead protease</fullName>
    </submittedName>
</protein>
<comment type="caution">
    <text evidence="5">The sequence shown here is derived from an EMBL/GenBank/DDBJ whole genome shotgun (WGS) entry which is preliminary data.</text>
</comment>
<keyword evidence="2 5" id="KW-0645">Protease</keyword>
<dbReference type="Pfam" id="PF04586">
    <property type="entry name" value="Peptidase_S78"/>
    <property type="match status" value="1"/>
</dbReference>
<evidence type="ECO:0000256" key="3">
    <source>
        <dbReference type="ARBA" id="ARBA00022801"/>
    </source>
</evidence>
<evidence type="ECO:0000256" key="2">
    <source>
        <dbReference type="ARBA" id="ARBA00022670"/>
    </source>
</evidence>
<dbReference type="InterPro" id="IPR054613">
    <property type="entry name" value="Peptidase_S78_dom"/>
</dbReference>
<dbReference type="GO" id="GO:0006508">
    <property type="term" value="P:proteolysis"/>
    <property type="evidence" value="ECO:0007669"/>
    <property type="project" value="UniProtKB-KW"/>
</dbReference>
<keyword evidence="6" id="KW-1185">Reference proteome</keyword>
<organism evidence="5 6">
    <name type="scientific">Clostridium saudiense</name>
    <dbReference type="NCBI Taxonomy" id="1414720"/>
    <lineage>
        <taxon>Bacteria</taxon>
        <taxon>Bacillati</taxon>
        <taxon>Bacillota</taxon>
        <taxon>Clostridia</taxon>
        <taxon>Eubacteriales</taxon>
        <taxon>Clostridiaceae</taxon>
        <taxon>Clostridium</taxon>
    </lineage>
</organism>
<evidence type="ECO:0000313" key="6">
    <source>
        <dbReference type="Proteomes" id="UP000767334"/>
    </source>
</evidence>
<dbReference type="InterPro" id="IPR006433">
    <property type="entry name" value="Prohead_protease"/>
</dbReference>
<keyword evidence="3" id="KW-0378">Hydrolase</keyword>